<dbReference type="InterPro" id="IPR026015">
    <property type="entry name" value="ATP_synth_OSCP/delta_N_sf"/>
</dbReference>
<comment type="function">
    <text evidence="8">This protein is part of the stalk that links CF(0) to CF(1). It either transmits conformational changes from CF(0) to CF(1) or is implicated in proton conduction.</text>
</comment>
<dbReference type="PROSITE" id="PS00389">
    <property type="entry name" value="ATPASE_DELTA"/>
    <property type="match status" value="1"/>
</dbReference>
<keyword evidence="5 8" id="KW-0472">Membrane</keyword>
<keyword evidence="8" id="KW-1003">Cell membrane</keyword>
<keyword evidence="3 8" id="KW-0375">Hydrogen ion transport</keyword>
<dbReference type="NCBIfam" id="TIGR01145">
    <property type="entry name" value="ATP_synt_delta"/>
    <property type="match status" value="1"/>
</dbReference>
<evidence type="ECO:0000256" key="4">
    <source>
        <dbReference type="ARBA" id="ARBA00023065"/>
    </source>
</evidence>
<evidence type="ECO:0000256" key="8">
    <source>
        <dbReference type="HAMAP-Rule" id="MF_01416"/>
    </source>
</evidence>
<evidence type="ECO:0000256" key="3">
    <source>
        <dbReference type="ARBA" id="ARBA00022781"/>
    </source>
</evidence>
<evidence type="ECO:0000313" key="9">
    <source>
        <dbReference type="EMBL" id="MET3684257.1"/>
    </source>
</evidence>
<evidence type="ECO:0000256" key="2">
    <source>
        <dbReference type="ARBA" id="ARBA00022448"/>
    </source>
</evidence>
<evidence type="ECO:0000256" key="6">
    <source>
        <dbReference type="ARBA" id="ARBA00023196"/>
    </source>
</evidence>
<comment type="function">
    <text evidence="8">F(1)F(0) ATP synthase produces ATP from ADP in the presence of a proton or sodium gradient. F-type ATPases consist of two structural domains, F(1) containing the extramembraneous catalytic core and F(0) containing the membrane proton channel, linked together by a central stalk and a peripheral stalk. During catalysis, ATP synthesis in the catalytic domain of F(1) is coupled via a rotary mechanism of the central stalk subunits to proton translocation.</text>
</comment>
<comment type="caution">
    <text evidence="9">The sequence shown here is derived from an EMBL/GenBank/DDBJ whole genome shotgun (WGS) entry which is preliminary data.</text>
</comment>
<keyword evidence="2 8" id="KW-0813">Transport</keyword>
<evidence type="ECO:0000313" key="10">
    <source>
        <dbReference type="Proteomes" id="UP001549167"/>
    </source>
</evidence>
<evidence type="ECO:0000256" key="5">
    <source>
        <dbReference type="ARBA" id="ARBA00023136"/>
    </source>
</evidence>
<dbReference type="EMBL" id="JBEPMX010000014">
    <property type="protein sequence ID" value="MET3684257.1"/>
    <property type="molecule type" value="Genomic_DNA"/>
</dbReference>
<keyword evidence="10" id="KW-1185">Reference proteome</keyword>
<dbReference type="RefSeq" id="WP_354221439.1">
    <property type="nucleotide sequence ID" value="NZ_JBEPMX010000014.1"/>
</dbReference>
<proteinExistence type="inferred from homology"/>
<dbReference type="PRINTS" id="PR00125">
    <property type="entry name" value="ATPASEDELTA"/>
</dbReference>
<dbReference type="NCBIfam" id="NF004403">
    <property type="entry name" value="PRK05758.2-4"/>
    <property type="match status" value="1"/>
</dbReference>
<dbReference type="PANTHER" id="PTHR11910">
    <property type="entry name" value="ATP SYNTHASE DELTA CHAIN"/>
    <property type="match status" value="1"/>
</dbReference>
<keyword evidence="7 8" id="KW-0066">ATP synthesis</keyword>
<dbReference type="SUPFAM" id="SSF47928">
    <property type="entry name" value="N-terminal domain of the delta subunit of the F1F0-ATP synthase"/>
    <property type="match status" value="1"/>
</dbReference>
<dbReference type="InterPro" id="IPR020781">
    <property type="entry name" value="ATPase_OSCP/d_CS"/>
</dbReference>
<keyword evidence="6 8" id="KW-0139">CF(1)</keyword>
<dbReference type="Gene3D" id="1.10.520.20">
    <property type="entry name" value="N-terminal domain of the delta subunit of the F1F0-ATP synthase"/>
    <property type="match status" value="1"/>
</dbReference>
<reference evidence="9 10" key="1">
    <citation type="submission" date="2024-06" db="EMBL/GenBank/DDBJ databases">
        <title>Genomic Encyclopedia of Type Strains, Phase IV (KMG-IV): sequencing the most valuable type-strain genomes for metagenomic binning, comparative biology and taxonomic classification.</title>
        <authorList>
            <person name="Goeker M."/>
        </authorList>
    </citation>
    <scope>NUCLEOTIDE SEQUENCE [LARGE SCALE GENOMIC DNA]</scope>
    <source>
        <strain evidence="9 10">DSM 23520</strain>
    </source>
</reference>
<name>A0ABV2KYQ0_9BACI</name>
<evidence type="ECO:0000256" key="7">
    <source>
        <dbReference type="ARBA" id="ARBA00023310"/>
    </source>
</evidence>
<organism evidence="9 10">
    <name type="scientific">Alkalibacillus flavidus</name>
    <dbReference type="NCBI Taxonomy" id="546021"/>
    <lineage>
        <taxon>Bacteria</taxon>
        <taxon>Bacillati</taxon>
        <taxon>Bacillota</taxon>
        <taxon>Bacilli</taxon>
        <taxon>Bacillales</taxon>
        <taxon>Bacillaceae</taxon>
        <taxon>Alkalibacillus</taxon>
    </lineage>
</organism>
<comment type="subcellular location">
    <subcellularLocation>
        <location evidence="8">Cell membrane</location>
        <topology evidence="8">Peripheral membrane protein</topology>
    </subcellularLocation>
    <subcellularLocation>
        <location evidence="1">Membrane</location>
    </subcellularLocation>
</comment>
<evidence type="ECO:0000256" key="1">
    <source>
        <dbReference type="ARBA" id="ARBA00004370"/>
    </source>
</evidence>
<keyword evidence="4 8" id="KW-0406">Ion transport</keyword>
<accession>A0ABV2KYQ0</accession>
<comment type="similarity">
    <text evidence="8">Belongs to the ATPase delta chain family.</text>
</comment>
<sequence length="181" mass="20467">MSQSAVANRYAIALFELGTEQSNLPQLEEELTAVRQVFDQDDTLLAFFDNPRVSKDDQKQFVRDVFKDTTQTVTNLLFVLIDNGRINDLDNIVTSFVDMKNEARGIAEAVVYSVHALSDEDKERIRDTFAKKLNKNTLRIENIVDESIIGGLKVRVGNQIYDGTVARKLQRIEQSVVSANK</sequence>
<protein>
    <recommendedName>
        <fullName evidence="8">ATP synthase subunit delta</fullName>
    </recommendedName>
    <alternativeName>
        <fullName evidence="8">ATP synthase F(1) sector subunit delta</fullName>
    </alternativeName>
    <alternativeName>
        <fullName evidence="8">F-type ATPase subunit delta</fullName>
        <shortName evidence="8">F-ATPase subunit delta</shortName>
    </alternativeName>
</protein>
<gene>
    <name evidence="8" type="primary">atpH</name>
    <name evidence="9" type="ORF">ABID56_002383</name>
</gene>
<dbReference type="HAMAP" id="MF_01416">
    <property type="entry name" value="ATP_synth_delta_bact"/>
    <property type="match status" value="1"/>
</dbReference>
<dbReference type="Pfam" id="PF00213">
    <property type="entry name" value="OSCP"/>
    <property type="match status" value="1"/>
</dbReference>
<dbReference type="InterPro" id="IPR000711">
    <property type="entry name" value="ATPase_OSCP/dsu"/>
</dbReference>
<dbReference type="Proteomes" id="UP001549167">
    <property type="component" value="Unassembled WGS sequence"/>
</dbReference>